<keyword evidence="3" id="KW-1185">Reference proteome</keyword>
<dbReference type="Pfam" id="PF20232">
    <property type="entry name" value="T6SS_FHA_C"/>
    <property type="match status" value="1"/>
</dbReference>
<dbReference type="InterPro" id="IPR017735">
    <property type="entry name" value="T6SS_FHA"/>
</dbReference>
<gene>
    <name evidence="2" type="primary">tagH</name>
    <name evidence="2" type="ORF">GXW74_27490</name>
</gene>
<dbReference type="AlphaFoldDB" id="A0A9X9XKK2"/>
<feature type="non-terminal residue" evidence="2">
    <location>
        <position position="1"/>
    </location>
</feature>
<sequence length="206" mass="21496">PPPTPHEAAPRPAAAGGGGADAGLAAFLAGAGLSPHLAAYTDPDAALRALGAAFHAAISGLRQLLIARADVKREFRIEQTMLRSAGNNPVKFAASDEQALTALLTAGPQTGPRAVRETVEDLTAHQVATLAATQAAARALLARLAPEGLEGQEGGGGGLFASKDKRLWDAYKRLHQQVTEQFDDDFDSAFGKEFARAYEQASRKDS</sequence>
<dbReference type="RefSeq" id="WP_211850101.1">
    <property type="nucleotide sequence ID" value="NZ_JAAEDL010000066.1"/>
</dbReference>
<evidence type="ECO:0000313" key="3">
    <source>
        <dbReference type="Proteomes" id="UP001138709"/>
    </source>
</evidence>
<evidence type="ECO:0000313" key="2">
    <source>
        <dbReference type="EMBL" id="MBR0684238.1"/>
    </source>
</evidence>
<dbReference type="InterPro" id="IPR046883">
    <property type="entry name" value="T6SS_FHA_C"/>
</dbReference>
<dbReference type="NCBIfam" id="TIGR03354">
    <property type="entry name" value="VI_FHA"/>
    <property type="match status" value="1"/>
</dbReference>
<feature type="domain" description="Type VI secretion system FHA" evidence="1">
    <location>
        <begin position="30"/>
        <end position="200"/>
    </location>
</feature>
<proteinExistence type="predicted"/>
<dbReference type="Proteomes" id="UP001138709">
    <property type="component" value="Unassembled WGS sequence"/>
</dbReference>
<organism evidence="2 3">
    <name type="scientific">Neoroseomonas eburnea</name>
    <dbReference type="NCBI Taxonomy" id="1346889"/>
    <lineage>
        <taxon>Bacteria</taxon>
        <taxon>Pseudomonadati</taxon>
        <taxon>Pseudomonadota</taxon>
        <taxon>Alphaproteobacteria</taxon>
        <taxon>Acetobacterales</taxon>
        <taxon>Acetobacteraceae</taxon>
        <taxon>Neoroseomonas</taxon>
    </lineage>
</organism>
<name>A0A9X9XKK2_9PROT</name>
<evidence type="ECO:0000259" key="1">
    <source>
        <dbReference type="Pfam" id="PF20232"/>
    </source>
</evidence>
<dbReference type="EMBL" id="JAAEDL010000066">
    <property type="protein sequence ID" value="MBR0684238.1"/>
    <property type="molecule type" value="Genomic_DNA"/>
</dbReference>
<protein>
    <submittedName>
        <fullName evidence="2">Type VI secretion system-associated FHA domain protein TagH</fullName>
    </submittedName>
</protein>
<accession>A0A9X9XKK2</accession>
<comment type="caution">
    <text evidence="2">The sequence shown here is derived from an EMBL/GenBank/DDBJ whole genome shotgun (WGS) entry which is preliminary data.</text>
</comment>
<reference evidence="2" key="2">
    <citation type="journal article" date="2021" name="Syst. Appl. Microbiol.">
        <title>Roseomonas hellenica sp. nov., isolated from roots of wild-growing Alkanna tinctoria.</title>
        <authorList>
            <person name="Rat A."/>
            <person name="Naranjo H.D."/>
            <person name="Lebbe L."/>
            <person name="Cnockaert M."/>
            <person name="Krigas N."/>
            <person name="Grigoriadou K."/>
            <person name="Maloupa E."/>
            <person name="Willems A."/>
        </authorList>
    </citation>
    <scope>NUCLEOTIDE SEQUENCE</scope>
    <source>
        <strain evidence="2">LMG 31228</strain>
    </source>
</reference>
<reference evidence="2" key="1">
    <citation type="submission" date="2020-01" db="EMBL/GenBank/DDBJ databases">
        <authorList>
            <person name="Rat A."/>
        </authorList>
    </citation>
    <scope>NUCLEOTIDE SEQUENCE</scope>
    <source>
        <strain evidence="2">LMG 31228</strain>
    </source>
</reference>